<dbReference type="Proteomes" id="UP000504606">
    <property type="component" value="Unplaced"/>
</dbReference>
<dbReference type="PANTHER" id="PTHR37984:SF5">
    <property type="entry name" value="PROTEIN NYNRIN-LIKE"/>
    <property type="match status" value="1"/>
</dbReference>
<dbReference type="KEGG" id="foc:127751067"/>
<dbReference type="SUPFAM" id="SSF53098">
    <property type="entry name" value="Ribonuclease H-like"/>
    <property type="match status" value="1"/>
</dbReference>
<dbReference type="RefSeq" id="XP_052130003.1">
    <property type="nucleotide sequence ID" value="XM_052274043.1"/>
</dbReference>
<evidence type="ECO:0000259" key="2">
    <source>
        <dbReference type="PROSITE" id="PS50994"/>
    </source>
</evidence>
<feature type="region of interest" description="Disordered" evidence="1">
    <location>
        <begin position="191"/>
        <end position="223"/>
    </location>
</feature>
<gene>
    <name evidence="4" type="primary">LOC127751067</name>
</gene>
<organism evidence="3 4">
    <name type="scientific">Frankliniella occidentalis</name>
    <name type="common">Western flower thrips</name>
    <name type="synonym">Euthrips occidentalis</name>
    <dbReference type="NCBI Taxonomy" id="133901"/>
    <lineage>
        <taxon>Eukaryota</taxon>
        <taxon>Metazoa</taxon>
        <taxon>Ecdysozoa</taxon>
        <taxon>Arthropoda</taxon>
        <taxon>Hexapoda</taxon>
        <taxon>Insecta</taxon>
        <taxon>Pterygota</taxon>
        <taxon>Neoptera</taxon>
        <taxon>Paraneoptera</taxon>
        <taxon>Thysanoptera</taxon>
        <taxon>Terebrantia</taxon>
        <taxon>Thripoidea</taxon>
        <taxon>Thripidae</taxon>
        <taxon>Frankliniella</taxon>
    </lineage>
</organism>
<dbReference type="AlphaFoldDB" id="A0A9C6XT09"/>
<feature type="domain" description="Integrase catalytic" evidence="2">
    <location>
        <begin position="2"/>
        <end position="162"/>
    </location>
</feature>
<dbReference type="Gene3D" id="3.30.420.10">
    <property type="entry name" value="Ribonuclease H-like superfamily/Ribonuclease H"/>
    <property type="match status" value="1"/>
</dbReference>
<dbReference type="GO" id="GO:0003676">
    <property type="term" value="F:nucleic acid binding"/>
    <property type="evidence" value="ECO:0007669"/>
    <property type="project" value="InterPro"/>
</dbReference>
<dbReference type="InterPro" id="IPR012337">
    <property type="entry name" value="RNaseH-like_sf"/>
</dbReference>
<name>A0A9C6XT09_FRAOC</name>
<reference evidence="4" key="1">
    <citation type="submission" date="2025-08" db="UniProtKB">
        <authorList>
            <consortium name="RefSeq"/>
        </authorList>
    </citation>
    <scope>IDENTIFICATION</scope>
    <source>
        <tissue evidence="4">Whole organism</tissue>
    </source>
</reference>
<dbReference type="PROSITE" id="PS50994">
    <property type="entry name" value="INTEGRASE"/>
    <property type="match status" value="1"/>
</dbReference>
<keyword evidence="3" id="KW-1185">Reference proteome</keyword>
<dbReference type="GO" id="GO:0015074">
    <property type="term" value="P:DNA integration"/>
    <property type="evidence" value="ECO:0007669"/>
    <property type="project" value="InterPro"/>
</dbReference>
<dbReference type="GeneID" id="127751067"/>
<dbReference type="PANTHER" id="PTHR37984">
    <property type="entry name" value="PROTEIN CBG26694"/>
    <property type="match status" value="1"/>
</dbReference>
<protein>
    <submittedName>
        <fullName evidence="4">KRAB-A domain-containing protein 2-like</fullName>
    </submittedName>
</protein>
<proteinExistence type="predicted"/>
<evidence type="ECO:0000313" key="3">
    <source>
        <dbReference type="Proteomes" id="UP000504606"/>
    </source>
</evidence>
<sequence length="223" mass="24800">MVFNQPNDRMQIDLVDMQTMADGEWKWILVCQDHLTKFIHLRPLKSKRAIEVAEHVLSIFLVFGAPTVPQSDNGREFCNAIIDSLRETWPELKIVHGRPRHSQSQGSVERANQDIQDMLTAWMMTYNSTEWVKGLQYVASKKNRAIHQGTGRSPYEAVFGTSMMKVGITTAIPSTTVPQMATEEKLQEFLEGINVGSGGPGSPPSSPRPPPPGQPPLGLKLPV</sequence>
<dbReference type="InterPro" id="IPR036397">
    <property type="entry name" value="RNaseH_sf"/>
</dbReference>
<dbReference type="Pfam" id="PF00665">
    <property type="entry name" value="rve"/>
    <property type="match status" value="1"/>
</dbReference>
<accession>A0A9C6XT09</accession>
<dbReference type="OrthoDB" id="6818577at2759"/>
<evidence type="ECO:0000313" key="4">
    <source>
        <dbReference type="RefSeq" id="XP_052130003.1"/>
    </source>
</evidence>
<feature type="compositionally biased region" description="Pro residues" evidence="1">
    <location>
        <begin position="201"/>
        <end position="215"/>
    </location>
</feature>
<evidence type="ECO:0000256" key="1">
    <source>
        <dbReference type="SAM" id="MobiDB-lite"/>
    </source>
</evidence>
<dbReference type="InterPro" id="IPR050951">
    <property type="entry name" value="Retrovirus_Pol_polyprotein"/>
</dbReference>
<dbReference type="InterPro" id="IPR001584">
    <property type="entry name" value="Integrase_cat-core"/>
</dbReference>